<evidence type="ECO:0000256" key="1">
    <source>
        <dbReference type="SAM" id="Phobius"/>
    </source>
</evidence>
<dbReference type="GeneID" id="55013200"/>
<evidence type="ECO:0000313" key="2">
    <source>
        <dbReference type="EMBL" id="QBZ71627.1"/>
    </source>
</evidence>
<organism evidence="2 3">
    <name type="scientific">Escherichia phage Sortsne</name>
    <dbReference type="NCBI Taxonomy" id="2562456"/>
    <lineage>
        <taxon>Viruses</taxon>
        <taxon>Duplodnaviria</taxon>
        <taxon>Heunggongvirae</taxon>
        <taxon>Uroviricota</taxon>
        <taxon>Caudoviricetes</taxon>
        <taxon>Sortsnevirus</taxon>
        <taxon>Sortsnevirus sortsne</taxon>
    </lineage>
</organism>
<keyword evidence="3" id="KW-1185">Reference proteome</keyword>
<protein>
    <submittedName>
        <fullName evidence="2">Uncharacterized protein</fullName>
    </submittedName>
</protein>
<evidence type="ECO:0000313" key="3">
    <source>
        <dbReference type="Proteomes" id="UP000297046"/>
    </source>
</evidence>
<name>A0A4D6DZ06_9CAUD</name>
<dbReference type="Proteomes" id="UP000297046">
    <property type="component" value="Segment"/>
</dbReference>
<sequence>MIKFPDRKARGRTEPETISEYRKEVGQWNLLLMCFTVYGAGIVLLAAIVFNILGL</sequence>
<accession>A0A4D6DZ06</accession>
<feature type="transmembrane region" description="Helical" evidence="1">
    <location>
        <begin position="30"/>
        <end position="53"/>
    </location>
</feature>
<proteinExistence type="predicted"/>
<keyword evidence="1" id="KW-0472">Membrane</keyword>
<dbReference type="KEGG" id="vg:55013200"/>
<dbReference type="RefSeq" id="YP_009821715.1">
    <property type="nucleotide sequence ID" value="NC_048178.1"/>
</dbReference>
<keyword evidence="1" id="KW-1133">Transmembrane helix</keyword>
<dbReference type="EMBL" id="MK651787">
    <property type="protein sequence ID" value="QBZ71627.1"/>
    <property type="molecule type" value="Genomic_DNA"/>
</dbReference>
<reference evidence="3" key="1">
    <citation type="submission" date="2019-03" db="EMBL/GenBank/DDBJ databases">
        <authorList>
            <person name="Olsen N.S."/>
            <person name="Kot W."/>
            <person name="Hansen L.H."/>
        </authorList>
    </citation>
    <scope>NUCLEOTIDE SEQUENCE [LARGE SCALE GENOMIC DNA]</scope>
</reference>
<keyword evidence="1" id="KW-0812">Transmembrane</keyword>